<evidence type="ECO:0000256" key="2">
    <source>
        <dbReference type="ARBA" id="ARBA00023242"/>
    </source>
</evidence>
<feature type="compositionally biased region" description="Basic and acidic residues" evidence="3">
    <location>
        <begin position="217"/>
        <end position="242"/>
    </location>
</feature>
<evidence type="ECO:0000256" key="1">
    <source>
        <dbReference type="ARBA" id="ARBA00004123"/>
    </source>
</evidence>
<dbReference type="EMBL" id="FN430164">
    <property type="protein sequence ID" value="CAZ82818.1"/>
    <property type="molecule type" value="Genomic_DNA"/>
</dbReference>
<evidence type="ECO:0000259" key="4">
    <source>
        <dbReference type="PROSITE" id="PS50196"/>
    </source>
</evidence>
<dbReference type="Pfam" id="PF00638">
    <property type="entry name" value="Ran_BP1"/>
    <property type="match status" value="1"/>
</dbReference>
<evidence type="ECO:0000313" key="6">
    <source>
        <dbReference type="Proteomes" id="UP000006911"/>
    </source>
</evidence>
<dbReference type="Gene3D" id="2.30.29.30">
    <property type="entry name" value="Pleckstrin-homology domain (PH domain)/Phosphotyrosine-binding domain (PTB)"/>
    <property type="match status" value="1"/>
</dbReference>
<feature type="compositionally biased region" description="Low complexity" evidence="3">
    <location>
        <begin position="343"/>
        <end position="353"/>
    </location>
</feature>
<sequence length="570" mass="60736">MTNSGVATDDPGAKSPSKTPLQLIARENDKDDNSVIHGHDMDSLEPTHKESEVADDEDSGSLSGSSDNEQVREKLKKTYIANVRPESAAASESQKEDGESKATDSAAVSETDQDMGEEKPRRPRKRSIEETDPGEDVNMGNEGNGKETDSRHRVHERKRSREISDDDMAKAARALNRVKTPPTHPEEDEIMGHNDGLHSASSAMTSPRKLERKRSRNRFDEDDKDKDADRRKKMVAERKEETDSGMGADIPTPSNELTNGKAFGKPEVARMSSTETDTKSESKTLASSGFGNTSAQSPFATASSAFGAMSGSAASPFATLGSASHPPSPFGALGNTTAKPPAFSSGFGSSYGPSGFGSLGGKAGDVISSAPKLSGPIGGTAAKPFGAPDDDDEKTDDENGEGGGVDLEAHKEASSGKETFTQQEIATGEEGEITVFKCPGKIFSFDKENKVWKERGKGTFKLNTKGSKSSISASAFGLDDTPSASVPEEKKSARILMRTDGTYTLILNVPIFKGMIFGDHAGNKPTGNQFLLLIPNSSGGLDSMTLKLKSAAHAKELYDHVRNLHDELFP</sequence>
<dbReference type="PANTHER" id="PTHR23138:SF142">
    <property type="entry name" value="RAN-BINDING PROTEIN 3B-RELATED"/>
    <property type="match status" value="1"/>
</dbReference>
<proteinExistence type="predicted"/>
<dbReference type="Proteomes" id="UP000006911">
    <property type="component" value="Unassembled WGS sequence"/>
</dbReference>
<feature type="domain" description="RanBD1" evidence="4">
    <location>
        <begin position="424"/>
        <end position="570"/>
    </location>
</feature>
<dbReference type="InterPro" id="IPR045255">
    <property type="entry name" value="RanBP1-like"/>
</dbReference>
<reference evidence="5 6" key="1">
    <citation type="journal article" date="2010" name="Nature">
        <title>Perigord black truffle genome uncovers evolutionary origins and mechanisms of symbiosis.</title>
        <authorList>
            <person name="Martin F."/>
            <person name="Kohler A."/>
            <person name="Murat C."/>
            <person name="Balestrini R."/>
            <person name="Coutinho P.M."/>
            <person name="Jaillon O."/>
            <person name="Montanini B."/>
            <person name="Morin E."/>
            <person name="Noel B."/>
            <person name="Percudani R."/>
            <person name="Porcel B."/>
            <person name="Rubini A."/>
            <person name="Amicucci A."/>
            <person name="Amselem J."/>
            <person name="Anthouard V."/>
            <person name="Arcioni S."/>
            <person name="Artiguenave F."/>
            <person name="Aury J.M."/>
            <person name="Ballario P."/>
            <person name="Bolchi A."/>
            <person name="Brenna A."/>
            <person name="Brun A."/>
            <person name="Buee M."/>
            <person name="Cantarel B."/>
            <person name="Chevalier G."/>
            <person name="Couloux A."/>
            <person name="Da Silva C."/>
            <person name="Denoeud F."/>
            <person name="Duplessis S."/>
            <person name="Ghignone S."/>
            <person name="Hilselberger B."/>
            <person name="Iotti M."/>
            <person name="Marcais B."/>
            <person name="Mello A."/>
            <person name="Miranda M."/>
            <person name="Pacioni G."/>
            <person name="Quesneville H."/>
            <person name="Riccioni C."/>
            <person name="Ruotolo R."/>
            <person name="Splivallo R."/>
            <person name="Stocchi V."/>
            <person name="Tisserant E."/>
            <person name="Viscomi A.R."/>
            <person name="Zambonelli A."/>
            <person name="Zampieri E."/>
            <person name="Henrissat B."/>
            <person name="Lebrun M.H."/>
            <person name="Paolocci F."/>
            <person name="Bonfante P."/>
            <person name="Ottonello S."/>
            <person name="Wincker P."/>
        </authorList>
    </citation>
    <scope>NUCLEOTIDE SEQUENCE [LARGE SCALE GENOMIC DNA]</scope>
    <source>
        <strain evidence="5 6">Mel28</strain>
    </source>
</reference>
<dbReference type="RefSeq" id="XP_002838627.1">
    <property type="nucleotide sequence ID" value="XM_002838581.1"/>
</dbReference>
<feature type="compositionally biased region" description="Polar residues" evidence="3">
    <location>
        <begin position="285"/>
        <end position="298"/>
    </location>
</feature>
<dbReference type="SMART" id="SM00160">
    <property type="entry name" value="RanBD"/>
    <property type="match status" value="1"/>
</dbReference>
<dbReference type="PANTHER" id="PTHR23138">
    <property type="entry name" value="RAN BINDING PROTEIN"/>
    <property type="match status" value="1"/>
</dbReference>
<dbReference type="STRING" id="656061.D5GE75"/>
<name>D5GE75_TUBMM</name>
<dbReference type="GO" id="GO:0005634">
    <property type="term" value="C:nucleus"/>
    <property type="evidence" value="ECO:0007669"/>
    <property type="project" value="UniProtKB-SubCell"/>
</dbReference>
<dbReference type="InterPro" id="IPR000156">
    <property type="entry name" value="Ran_bind_dom"/>
</dbReference>
<dbReference type="GeneID" id="9185474"/>
<comment type="subcellular location">
    <subcellularLocation>
        <location evidence="1">Nucleus</location>
    </subcellularLocation>
</comment>
<dbReference type="InParanoid" id="D5GE75"/>
<dbReference type="eggNOG" id="KOG0866">
    <property type="taxonomic scope" value="Eukaryota"/>
</dbReference>
<feature type="compositionally biased region" description="Basic and acidic residues" evidence="3">
    <location>
        <begin position="159"/>
        <end position="170"/>
    </location>
</feature>
<feature type="region of interest" description="Disordered" evidence="3">
    <location>
        <begin position="1"/>
        <end position="428"/>
    </location>
</feature>
<organism evidence="5 6">
    <name type="scientific">Tuber melanosporum (strain Mel28)</name>
    <name type="common">Perigord black truffle</name>
    <dbReference type="NCBI Taxonomy" id="656061"/>
    <lineage>
        <taxon>Eukaryota</taxon>
        <taxon>Fungi</taxon>
        <taxon>Dikarya</taxon>
        <taxon>Ascomycota</taxon>
        <taxon>Pezizomycotina</taxon>
        <taxon>Pezizomycetes</taxon>
        <taxon>Pezizales</taxon>
        <taxon>Tuberaceae</taxon>
        <taxon>Tuber</taxon>
    </lineage>
</organism>
<feature type="compositionally biased region" description="Basic and acidic residues" evidence="3">
    <location>
        <begin position="26"/>
        <end position="52"/>
    </location>
</feature>
<dbReference type="InterPro" id="IPR011993">
    <property type="entry name" value="PH-like_dom_sf"/>
</dbReference>
<gene>
    <name evidence="5" type="ORF">GSTUM_00006410001</name>
</gene>
<dbReference type="KEGG" id="tml:GSTUM_00006410001"/>
<dbReference type="HOGENOM" id="CLU_019573_1_0_1"/>
<feature type="compositionally biased region" description="Gly residues" evidence="3">
    <location>
        <begin position="354"/>
        <end position="363"/>
    </location>
</feature>
<feature type="compositionally biased region" description="Polar residues" evidence="3">
    <location>
        <begin position="416"/>
        <end position="425"/>
    </location>
</feature>
<evidence type="ECO:0000313" key="5">
    <source>
        <dbReference type="EMBL" id="CAZ82818.1"/>
    </source>
</evidence>
<feature type="compositionally biased region" description="Low complexity" evidence="3">
    <location>
        <begin position="299"/>
        <end position="318"/>
    </location>
</feature>
<dbReference type="PROSITE" id="PS50196">
    <property type="entry name" value="RANBD1"/>
    <property type="match status" value="1"/>
</dbReference>
<keyword evidence="6" id="KW-1185">Reference proteome</keyword>
<dbReference type="OMA" id="ILREMEF"/>
<protein>
    <submittedName>
        <fullName evidence="5">(Perigord truffle) hypothetical protein</fullName>
    </submittedName>
</protein>
<accession>D5GE75</accession>
<keyword evidence="2" id="KW-0539">Nucleus</keyword>
<evidence type="ECO:0000256" key="3">
    <source>
        <dbReference type="SAM" id="MobiDB-lite"/>
    </source>
</evidence>
<feature type="compositionally biased region" description="Basic and acidic residues" evidence="3">
    <location>
        <begin position="93"/>
        <end position="102"/>
    </location>
</feature>
<feature type="compositionally biased region" description="Acidic residues" evidence="3">
    <location>
        <begin position="388"/>
        <end position="400"/>
    </location>
</feature>
<dbReference type="AlphaFoldDB" id="D5GE75"/>
<dbReference type="SUPFAM" id="SSF50729">
    <property type="entry name" value="PH domain-like"/>
    <property type="match status" value="1"/>
</dbReference>